<name>A0ABR7YWS5_9PSED</name>
<dbReference type="Proteomes" id="UP000805841">
    <property type="component" value="Unassembled WGS sequence"/>
</dbReference>
<dbReference type="PANTHER" id="PTHR35446">
    <property type="entry name" value="SI:CH211-175M2.5"/>
    <property type="match status" value="1"/>
</dbReference>
<dbReference type="InterPro" id="IPR010195">
    <property type="entry name" value="Uncharacterised_peroxidase-rel"/>
</dbReference>
<dbReference type="Pfam" id="PF02627">
    <property type="entry name" value="CMD"/>
    <property type="match status" value="1"/>
</dbReference>
<proteinExistence type="predicted"/>
<dbReference type="NCBIfam" id="TIGR01926">
    <property type="entry name" value="peroxid_rel"/>
    <property type="match status" value="1"/>
</dbReference>
<gene>
    <name evidence="3" type="ORF">HAQ05_02805</name>
</gene>
<dbReference type="GO" id="GO:0004601">
    <property type="term" value="F:peroxidase activity"/>
    <property type="evidence" value="ECO:0007669"/>
    <property type="project" value="UniProtKB-KW"/>
</dbReference>
<feature type="domain" description="Carboxymuconolactone decarboxylase-like" evidence="2">
    <location>
        <begin position="69"/>
        <end position="123"/>
    </location>
</feature>
<keyword evidence="3" id="KW-0560">Oxidoreductase</keyword>
<dbReference type="RefSeq" id="WP_190417139.1">
    <property type="nucleotide sequence ID" value="NZ_JAAOCA010000003.1"/>
</dbReference>
<sequence length="209" mass="22905">MSALLATRAQPSDTFPAPPPTEAISRLSIPNEAAQPPEITALFERFRSHYGFVPNWLLALSVNPGTVIRMVAFYEHLFDPSSSQLQARDRELIAVVSSATNGCSYCVFNHTASLSQALNDPVKAQRIARDHHEVPLNAREKVLADVSQKLSRDARSVAPDDFQALAAQGFNEAAVLEIFEISAFFAYCNRLSTALQVTPDNAFFEQAAP</sequence>
<reference evidence="3 4" key="1">
    <citation type="journal article" date="2020" name="Insects">
        <title>Bacteria Belonging to Pseudomonas typographi sp. nov. from the Bark Beetle Ips typographus Have Genomic Potential to Aid in the Host Ecology.</title>
        <authorList>
            <person name="Peral-Aranega E."/>
            <person name="Saati-Santamaria Z."/>
            <person name="Kolarik M."/>
            <person name="Rivas R."/>
            <person name="Garcia-Fraile P."/>
        </authorList>
    </citation>
    <scope>NUCLEOTIDE SEQUENCE [LARGE SCALE GENOMIC DNA]</scope>
    <source>
        <strain evidence="3 4">CA3A</strain>
    </source>
</reference>
<evidence type="ECO:0000313" key="3">
    <source>
        <dbReference type="EMBL" id="MBD1597643.1"/>
    </source>
</evidence>
<dbReference type="InterPro" id="IPR029032">
    <property type="entry name" value="AhpD-like"/>
</dbReference>
<dbReference type="Gene3D" id="1.20.5.810">
    <property type="entry name" value="AhpD-like"/>
    <property type="match status" value="1"/>
</dbReference>
<keyword evidence="4" id="KW-1185">Reference proteome</keyword>
<comment type="caution">
    <text evidence="3">The sequence shown here is derived from an EMBL/GenBank/DDBJ whole genome shotgun (WGS) entry which is preliminary data.</text>
</comment>
<dbReference type="Gene3D" id="1.20.1290.10">
    <property type="entry name" value="AhpD-like"/>
    <property type="match status" value="1"/>
</dbReference>
<evidence type="ECO:0000313" key="4">
    <source>
        <dbReference type="Proteomes" id="UP000805841"/>
    </source>
</evidence>
<protein>
    <submittedName>
        <fullName evidence="3">Peroxidase-related enzyme</fullName>
    </submittedName>
</protein>
<dbReference type="NCBIfam" id="TIGR00778">
    <property type="entry name" value="ahpD_dom"/>
    <property type="match status" value="1"/>
</dbReference>
<keyword evidence="3" id="KW-0575">Peroxidase</keyword>
<accession>A0ABR7YWS5</accession>
<feature type="region of interest" description="Disordered" evidence="1">
    <location>
        <begin position="1"/>
        <end position="30"/>
    </location>
</feature>
<organism evidence="3 4">
    <name type="scientific">Pseudomonas typographi</name>
    <dbReference type="NCBI Taxonomy" id="2715964"/>
    <lineage>
        <taxon>Bacteria</taxon>
        <taxon>Pseudomonadati</taxon>
        <taxon>Pseudomonadota</taxon>
        <taxon>Gammaproteobacteria</taxon>
        <taxon>Pseudomonadales</taxon>
        <taxon>Pseudomonadaceae</taxon>
        <taxon>Pseudomonas</taxon>
    </lineage>
</organism>
<dbReference type="PANTHER" id="PTHR35446:SF2">
    <property type="entry name" value="CARBOXYMUCONOLACTONE DECARBOXYLASE-LIKE DOMAIN-CONTAINING PROTEIN"/>
    <property type="match status" value="1"/>
</dbReference>
<dbReference type="EMBL" id="JAAOCA010000003">
    <property type="protein sequence ID" value="MBD1597643.1"/>
    <property type="molecule type" value="Genomic_DNA"/>
</dbReference>
<dbReference type="InterPro" id="IPR003779">
    <property type="entry name" value="CMD-like"/>
</dbReference>
<dbReference type="SUPFAM" id="SSF69118">
    <property type="entry name" value="AhpD-like"/>
    <property type="match status" value="1"/>
</dbReference>
<evidence type="ECO:0000259" key="2">
    <source>
        <dbReference type="Pfam" id="PF02627"/>
    </source>
</evidence>
<evidence type="ECO:0000256" key="1">
    <source>
        <dbReference type="SAM" id="MobiDB-lite"/>
    </source>
</evidence>
<dbReference type="InterPro" id="IPR004675">
    <property type="entry name" value="AhpD_core"/>
</dbReference>